<evidence type="ECO:0000256" key="5">
    <source>
        <dbReference type="HAMAP-Rule" id="MF_00335"/>
    </source>
</evidence>
<dbReference type="Pfam" id="PF12072">
    <property type="entry name" value="RNase_Y_N"/>
    <property type="match status" value="1"/>
</dbReference>
<dbReference type="PROSITE" id="PS50084">
    <property type="entry name" value="KH_TYPE_1"/>
    <property type="match status" value="1"/>
</dbReference>
<evidence type="ECO:0000313" key="10">
    <source>
        <dbReference type="Proteomes" id="UP000287233"/>
    </source>
</evidence>
<comment type="similarity">
    <text evidence="5">Belongs to the RNase Y family.</text>
</comment>
<dbReference type="NCBIfam" id="TIGR00277">
    <property type="entry name" value="HDIG"/>
    <property type="match status" value="1"/>
</dbReference>
<dbReference type="InterPro" id="IPR004087">
    <property type="entry name" value="KH_dom"/>
</dbReference>
<dbReference type="GO" id="GO:0006402">
    <property type="term" value="P:mRNA catabolic process"/>
    <property type="evidence" value="ECO:0007669"/>
    <property type="project" value="UniProtKB-UniRule"/>
</dbReference>
<dbReference type="GO" id="GO:0003723">
    <property type="term" value="F:RNA binding"/>
    <property type="evidence" value="ECO:0007669"/>
    <property type="project" value="UniProtKB-UniRule"/>
</dbReference>
<keyword evidence="7" id="KW-0175">Coiled coil</keyword>
<dbReference type="NCBIfam" id="TIGR03319">
    <property type="entry name" value="RNase_Y"/>
    <property type="match status" value="1"/>
</dbReference>
<evidence type="ECO:0000256" key="3">
    <source>
        <dbReference type="ARBA" id="ARBA00022801"/>
    </source>
</evidence>
<keyword evidence="3 5" id="KW-0378">Hydrolase</keyword>
<dbReference type="GO" id="GO:0004521">
    <property type="term" value="F:RNA endonuclease activity"/>
    <property type="evidence" value="ECO:0007669"/>
    <property type="project" value="UniProtKB-UniRule"/>
</dbReference>
<evidence type="ECO:0000256" key="1">
    <source>
        <dbReference type="ARBA" id="ARBA00022722"/>
    </source>
</evidence>
<name>A0A410FSY2_BIPS1</name>
<evidence type="ECO:0000256" key="2">
    <source>
        <dbReference type="ARBA" id="ARBA00022759"/>
    </source>
</evidence>
<keyword evidence="5" id="KW-1003">Cell membrane</keyword>
<sequence>MSWIAWIAMVGWAVPAWAQAQAGPSPVPPPVSVPWPLIVGVVGALVAGIFLGLFLNRLRQRQVSRRAEVILSEARGEAERMHRERLLLTQHEVEELREREEERLRKKEAELAQLEERLRQREERLGKKAQHLEAIEASIRQDEAEVVHLLETGRELLAEEQALLERLTGLTEEEAKEYLLKLVEAESERYFARKISEVERRTTQEAERRARRILANAVQRYALDYAEEATVTTVPLPNDEYKGRIIGRDGRNIRAFEALTGIEVLVDDTPEAVVLSSFHPVRREVARVALEKLLEDGRIHPARIEETVRKAKDRVEEAILEAGEKAAFEVGIELPSDLIQLLGRLHFRTSYGQNQLQHALEVSFIARLLAEEIGIDPKPAKRAGLLHDIGKAVDHDVEGPHALIGADLARRAGEPWPIVNAIAAHHGQADPATVTAVLVQAADTLSAARPGARQETYERYCQRLEELEKIATAYPLVKEAYAIQAGREVRVIVRPEKTTDDMAAKLAYDIARRIEEQVQYPGEIKVTVVRQAQFVDTAR</sequence>
<dbReference type="SMART" id="SM00322">
    <property type="entry name" value="KH"/>
    <property type="match status" value="1"/>
</dbReference>
<feature type="coiled-coil region" evidence="7">
    <location>
        <begin position="90"/>
        <end position="131"/>
    </location>
</feature>
<reference evidence="10" key="1">
    <citation type="submission" date="2018-12" db="EMBL/GenBank/DDBJ databases">
        <title>Complete genome sequence of an uncultured bacterium of the candidate phylum Bipolaricaulota.</title>
        <authorList>
            <person name="Kadnikov V.V."/>
            <person name="Mardanov A.V."/>
            <person name="Beletsky A.V."/>
            <person name="Frank Y.A."/>
            <person name="Karnachuk O.V."/>
            <person name="Ravin N.V."/>
        </authorList>
    </citation>
    <scope>NUCLEOTIDE SEQUENCE [LARGE SCALE GENOMIC DNA]</scope>
</reference>
<dbReference type="Proteomes" id="UP000287233">
    <property type="component" value="Chromosome"/>
</dbReference>
<feature type="transmembrane region" description="Helical" evidence="5">
    <location>
        <begin position="34"/>
        <end position="56"/>
    </location>
</feature>
<evidence type="ECO:0000256" key="7">
    <source>
        <dbReference type="SAM" id="Coils"/>
    </source>
</evidence>
<dbReference type="SUPFAM" id="SSF54791">
    <property type="entry name" value="Eukaryotic type KH-domain (KH-domain type I)"/>
    <property type="match status" value="1"/>
</dbReference>
<dbReference type="Pfam" id="PF00013">
    <property type="entry name" value="KH_1"/>
    <property type="match status" value="1"/>
</dbReference>
<dbReference type="InterPro" id="IPR036612">
    <property type="entry name" value="KH_dom_type_1_sf"/>
</dbReference>
<keyword evidence="5" id="KW-0812">Transmembrane</keyword>
<dbReference type="AlphaFoldDB" id="A0A410FSY2"/>
<dbReference type="PANTHER" id="PTHR12826">
    <property type="entry name" value="RIBONUCLEASE Y"/>
    <property type="match status" value="1"/>
</dbReference>
<gene>
    <name evidence="5" type="primary">rny</name>
    <name evidence="9" type="ORF">BIP78_0533</name>
</gene>
<dbReference type="EMBL" id="CP034928">
    <property type="protein sequence ID" value="QAA76299.1"/>
    <property type="molecule type" value="Genomic_DNA"/>
</dbReference>
<accession>A0A410FSY2</accession>
<dbReference type="PROSITE" id="PS51831">
    <property type="entry name" value="HD"/>
    <property type="match status" value="1"/>
</dbReference>
<keyword evidence="1 5" id="KW-0540">Nuclease</keyword>
<keyword evidence="5" id="KW-1133">Transmembrane helix</keyword>
<dbReference type="SMART" id="SM00471">
    <property type="entry name" value="HDc"/>
    <property type="match status" value="1"/>
</dbReference>
<dbReference type="CDD" id="cd00077">
    <property type="entry name" value="HDc"/>
    <property type="match status" value="1"/>
</dbReference>
<dbReference type="GO" id="GO:0016787">
    <property type="term" value="F:hydrolase activity"/>
    <property type="evidence" value="ECO:0007669"/>
    <property type="project" value="UniProtKB-KW"/>
</dbReference>
<dbReference type="InterPro" id="IPR017705">
    <property type="entry name" value="Ribonuclease_Y"/>
</dbReference>
<evidence type="ECO:0000256" key="6">
    <source>
        <dbReference type="NCBIfam" id="TIGR03319"/>
    </source>
</evidence>
<keyword evidence="2 5" id="KW-0255">Endonuclease</keyword>
<evidence type="ECO:0000256" key="4">
    <source>
        <dbReference type="ARBA" id="ARBA00022884"/>
    </source>
</evidence>
<dbReference type="InterPro" id="IPR004088">
    <property type="entry name" value="KH_dom_type_1"/>
</dbReference>
<dbReference type="SUPFAM" id="SSF109604">
    <property type="entry name" value="HD-domain/PDEase-like"/>
    <property type="match status" value="1"/>
</dbReference>
<dbReference type="EC" id="3.1.-.-" evidence="5 6"/>
<keyword evidence="4 5" id="KW-0694">RNA-binding</keyword>
<dbReference type="InterPro" id="IPR006675">
    <property type="entry name" value="HDIG_dom"/>
</dbReference>
<dbReference type="HAMAP" id="MF_00335">
    <property type="entry name" value="RNase_Y"/>
    <property type="match status" value="1"/>
</dbReference>
<evidence type="ECO:0000259" key="8">
    <source>
        <dbReference type="PROSITE" id="PS51831"/>
    </source>
</evidence>
<dbReference type="Pfam" id="PF01966">
    <property type="entry name" value="HD"/>
    <property type="match status" value="1"/>
</dbReference>
<organism evidence="9 10">
    <name type="scientific">Bipolaricaulis sibiricus</name>
    <dbReference type="NCBI Taxonomy" id="2501609"/>
    <lineage>
        <taxon>Bacteria</taxon>
        <taxon>Candidatus Bipolaricaulota</taxon>
        <taxon>Candidatus Bipolaricaulia</taxon>
        <taxon>Candidatus Bipolaricaulales</taxon>
        <taxon>Candidatus Bipolaricaulaceae</taxon>
        <taxon>Candidatus Bipolaricaulis</taxon>
    </lineage>
</organism>
<keyword evidence="5" id="KW-0472">Membrane</keyword>
<comment type="subcellular location">
    <subcellularLocation>
        <location evidence="5">Cell membrane</location>
        <topology evidence="5">Single-pass membrane protein</topology>
    </subcellularLocation>
</comment>
<feature type="domain" description="HD" evidence="8">
    <location>
        <begin position="355"/>
        <end position="448"/>
    </location>
</feature>
<dbReference type="CDD" id="cd22431">
    <property type="entry name" value="KH-I_RNaseY"/>
    <property type="match status" value="1"/>
</dbReference>
<protein>
    <recommendedName>
        <fullName evidence="5 6">Ribonuclease Y</fullName>
        <shortName evidence="5">RNase Y</shortName>
        <ecNumber evidence="5 6">3.1.-.-</ecNumber>
    </recommendedName>
</protein>
<dbReference type="InterPro" id="IPR003607">
    <property type="entry name" value="HD/PDEase_dom"/>
</dbReference>
<comment type="function">
    <text evidence="5">Endoribonuclease that initiates mRNA decay.</text>
</comment>
<dbReference type="PANTHER" id="PTHR12826:SF15">
    <property type="entry name" value="RIBONUCLEASE Y"/>
    <property type="match status" value="1"/>
</dbReference>
<dbReference type="GO" id="GO:0005886">
    <property type="term" value="C:plasma membrane"/>
    <property type="evidence" value="ECO:0007669"/>
    <property type="project" value="UniProtKB-SubCell"/>
</dbReference>
<dbReference type="InterPro" id="IPR022711">
    <property type="entry name" value="RNase_Y_N"/>
</dbReference>
<dbReference type="InterPro" id="IPR006674">
    <property type="entry name" value="HD_domain"/>
</dbReference>
<proteinExistence type="inferred from homology"/>
<dbReference type="KEGG" id="bih:BIP78_0533"/>
<dbReference type="Gene3D" id="1.10.3210.10">
    <property type="entry name" value="Hypothetical protein af1432"/>
    <property type="match status" value="1"/>
</dbReference>
<evidence type="ECO:0000313" key="9">
    <source>
        <dbReference type="EMBL" id="QAA76299.1"/>
    </source>
</evidence>